<evidence type="ECO:0000313" key="2">
    <source>
        <dbReference type="Proteomes" id="UP000016933"/>
    </source>
</evidence>
<feature type="non-terminal residue" evidence="1">
    <location>
        <position position="84"/>
    </location>
</feature>
<dbReference type="SUPFAM" id="SSF56112">
    <property type="entry name" value="Protein kinase-like (PK-like)"/>
    <property type="match status" value="1"/>
</dbReference>
<keyword evidence="2" id="KW-1185">Reference proteome</keyword>
<evidence type="ECO:0008006" key="3">
    <source>
        <dbReference type="Google" id="ProtNLM"/>
    </source>
</evidence>
<organism evidence="1 2">
    <name type="scientific">Dothistroma septosporum (strain NZE10 / CBS 128990)</name>
    <name type="common">Red band needle blight fungus</name>
    <name type="synonym">Mycosphaerella pini</name>
    <dbReference type="NCBI Taxonomy" id="675120"/>
    <lineage>
        <taxon>Eukaryota</taxon>
        <taxon>Fungi</taxon>
        <taxon>Dikarya</taxon>
        <taxon>Ascomycota</taxon>
        <taxon>Pezizomycotina</taxon>
        <taxon>Dothideomycetes</taxon>
        <taxon>Dothideomycetidae</taxon>
        <taxon>Mycosphaerellales</taxon>
        <taxon>Mycosphaerellaceae</taxon>
        <taxon>Dothistroma</taxon>
    </lineage>
</organism>
<accession>N1PIA6</accession>
<reference evidence="1 2" key="2">
    <citation type="journal article" date="2012" name="PLoS Pathog.">
        <title>Diverse lifestyles and strategies of plant pathogenesis encoded in the genomes of eighteen Dothideomycetes fungi.</title>
        <authorList>
            <person name="Ohm R.A."/>
            <person name="Feau N."/>
            <person name="Henrissat B."/>
            <person name="Schoch C.L."/>
            <person name="Horwitz B.A."/>
            <person name="Barry K.W."/>
            <person name="Condon B.J."/>
            <person name="Copeland A.C."/>
            <person name="Dhillon B."/>
            <person name="Glaser F."/>
            <person name="Hesse C.N."/>
            <person name="Kosti I."/>
            <person name="LaButti K."/>
            <person name="Lindquist E.A."/>
            <person name="Lucas S."/>
            <person name="Salamov A.A."/>
            <person name="Bradshaw R.E."/>
            <person name="Ciuffetti L."/>
            <person name="Hamelin R.C."/>
            <person name="Kema G.H.J."/>
            <person name="Lawrence C."/>
            <person name="Scott J.A."/>
            <person name="Spatafora J.W."/>
            <person name="Turgeon B.G."/>
            <person name="de Wit P.J.G.M."/>
            <person name="Zhong S."/>
            <person name="Goodwin S.B."/>
            <person name="Grigoriev I.V."/>
        </authorList>
    </citation>
    <scope>NUCLEOTIDE SEQUENCE [LARGE SCALE GENOMIC DNA]</scope>
    <source>
        <strain evidence="2">NZE10 / CBS 128990</strain>
    </source>
</reference>
<dbReference type="OMA" id="QHLSQIW"/>
<feature type="non-terminal residue" evidence="1">
    <location>
        <position position="1"/>
    </location>
</feature>
<name>N1PIA6_DOTSN</name>
<gene>
    <name evidence="1" type="ORF">DOTSEDRAFT_99368</name>
</gene>
<evidence type="ECO:0000313" key="1">
    <source>
        <dbReference type="EMBL" id="EME41859.1"/>
    </source>
</evidence>
<protein>
    <recommendedName>
        <fullName evidence="3">Protein kinase domain-containing protein</fullName>
    </recommendedName>
</protein>
<dbReference type="PANTHER" id="PTHR21310">
    <property type="entry name" value="AMINOGLYCOSIDE PHOSPHOTRANSFERASE-RELATED-RELATED"/>
    <property type="match status" value="1"/>
</dbReference>
<dbReference type="InterPro" id="IPR051678">
    <property type="entry name" value="AGP_Transferase"/>
</dbReference>
<reference evidence="2" key="1">
    <citation type="journal article" date="2012" name="PLoS Genet.">
        <title>The genomes of the fungal plant pathogens Cladosporium fulvum and Dothistroma septosporum reveal adaptation to different hosts and lifestyles but also signatures of common ancestry.</title>
        <authorList>
            <person name="de Wit P.J.G.M."/>
            <person name="van der Burgt A."/>
            <person name="Oekmen B."/>
            <person name="Stergiopoulos I."/>
            <person name="Abd-Elsalam K.A."/>
            <person name="Aerts A.L."/>
            <person name="Bahkali A.H."/>
            <person name="Beenen H.G."/>
            <person name="Chettri P."/>
            <person name="Cox M.P."/>
            <person name="Datema E."/>
            <person name="de Vries R.P."/>
            <person name="Dhillon B."/>
            <person name="Ganley A.R."/>
            <person name="Griffiths S.A."/>
            <person name="Guo Y."/>
            <person name="Hamelin R.C."/>
            <person name="Henrissat B."/>
            <person name="Kabir M.S."/>
            <person name="Jashni M.K."/>
            <person name="Kema G."/>
            <person name="Klaubauf S."/>
            <person name="Lapidus A."/>
            <person name="Levasseur A."/>
            <person name="Lindquist E."/>
            <person name="Mehrabi R."/>
            <person name="Ohm R.A."/>
            <person name="Owen T.J."/>
            <person name="Salamov A."/>
            <person name="Schwelm A."/>
            <person name="Schijlen E."/>
            <person name="Sun H."/>
            <person name="van den Burg H.A."/>
            <person name="van Ham R.C.H.J."/>
            <person name="Zhang S."/>
            <person name="Goodwin S.B."/>
            <person name="Grigoriev I.V."/>
            <person name="Collemare J."/>
            <person name="Bradshaw R.E."/>
        </authorList>
    </citation>
    <scope>NUCLEOTIDE SEQUENCE [LARGE SCALE GENOMIC DNA]</scope>
    <source>
        <strain evidence="2">NZE10 / CBS 128990</strain>
    </source>
</reference>
<dbReference type="HOGENOM" id="CLU_173712_0_0_1"/>
<dbReference type="InterPro" id="IPR011009">
    <property type="entry name" value="Kinase-like_dom_sf"/>
</dbReference>
<dbReference type="STRING" id="675120.N1PIA6"/>
<proteinExistence type="predicted"/>
<dbReference type="AlphaFoldDB" id="N1PIA6"/>
<sequence>ESESATTQYLRTHTTIPVSEVYFTNLNPNHVVGSAFTLMEKLPGQHLSQIWDSLSLRHKFEVLKQITGLLVQLSQLRFDEIGPL</sequence>
<dbReference type="OrthoDB" id="2906425at2759"/>
<dbReference type="Proteomes" id="UP000016933">
    <property type="component" value="Unassembled WGS sequence"/>
</dbReference>
<dbReference type="EMBL" id="KB446542">
    <property type="protein sequence ID" value="EME41859.1"/>
    <property type="molecule type" value="Genomic_DNA"/>
</dbReference>
<dbReference type="PANTHER" id="PTHR21310:SF15">
    <property type="entry name" value="AMINOGLYCOSIDE PHOSPHOTRANSFERASE DOMAIN-CONTAINING PROTEIN"/>
    <property type="match status" value="1"/>
</dbReference>